<dbReference type="PANTHER" id="PTHR24159:SF5">
    <property type="entry name" value="ANK_REP_REGION DOMAIN-CONTAINING PROTEIN"/>
    <property type="match status" value="1"/>
</dbReference>
<proteinExistence type="predicted"/>
<reference evidence="2" key="1">
    <citation type="submission" date="2016-10" db="EMBL/GenBank/DDBJ databases">
        <authorList>
            <person name="Benchimol M."/>
            <person name="Almeida L.G."/>
            <person name="Vasconcelos A.T."/>
            <person name="Perreira-Neves A."/>
            <person name="Rosa I.A."/>
            <person name="Tasca T."/>
            <person name="Bogo M.R."/>
            <person name="de Souza W."/>
        </authorList>
    </citation>
    <scope>NUCLEOTIDE SEQUENCE [LARGE SCALE GENOMIC DNA]</scope>
    <source>
        <strain evidence="2">K</strain>
    </source>
</reference>
<organism evidence="2 3">
    <name type="scientific">Tritrichomonas foetus</name>
    <dbReference type="NCBI Taxonomy" id="1144522"/>
    <lineage>
        <taxon>Eukaryota</taxon>
        <taxon>Metamonada</taxon>
        <taxon>Parabasalia</taxon>
        <taxon>Tritrichomonadida</taxon>
        <taxon>Tritrichomonadidae</taxon>
        <taxon>Tritrichomonas</taxon>
    </lineage>
</organism>
<feature type="domain" description="DUF3447" evidence="1">
    <location>
        <begin position="436"/>
        <end position="503"/>
    </location>
</feature>
<dbReference type="Gene3D" id="1.25.40.20">
    <property type="entry name" value="Ankyrin repeat-containing domain"/>
    <property type="match status" value="1"/>
</dbReference>
<accession>A0A1J4K837</accession>
<evidence type="ECO:0000313" key="3">
    <source>
        <dbReference type="Proteomes" id="UP000179807"/>
    </source>
</evidence>
<dbReference type="PANTHER" id="PTHR24159">
    <property type="match status" value="1"/>
</dbReference>
<name>A0A1J4K837_9EUKA</name>
<evidence type="ECO:0000313" key="2">
    <source>
        <dbReference type="EMBL" id="OHT07567.1"/>
    </source>
</evidence>
<gene>
    <name evidence="2" type="ORF">TRFO_05212</name>
</gene>
<dbReference type="GeneID" id="94827062"/>
<dbReference type="OrthoDB" id="341259at2759"/>
<dbReference type="AlphaFoldDB" id="A0A1J4K837"/>
<dbReference type="InterPro" id="IPR020683">
    <property type="entry name" value="DUF3447"/>
</dbReference>
<dbReference type="InterPro" id="IPR002110">
    <property type="entry name" value="Ankyrin_rpt"/>
</dbReference>
<dbReference type="Pfam" id="PF11929">
    <property type="entry name" value="DUF3447"/>
    <property type="match status" value="1"/>
</dbReference>
<dbReference type="Pfam" id="PF13637">
    <property type="entry name" value="Ank_4"/>
    <property type="match status" value="1"/>
</dbReference>
<dbReference type="RefSeq" id="XP_068360703.1">
    <property type="nucleotide sequence ID" value="XM_068492358.1"/>
</dbReference>
<protein>
    <recommendedName>
        <fullName evidence="1">DUF3447 domain-containing protein</fullName>
    </recommendedName>
</protein>
<dbReference type="InterPro" id="IPR036770">
    <property type="entry name" value="Ankyrin_rpt-contain_sf"/>
</dbReference>
<dbReference type="SUPFAM" id="SSF48403">
    <property type="entry name" value="Ankyrin repeat"/>
    <property type="match status" value="1"/>
</dbReference>
<sequence>MIYGHFSEIKPNNHRKSNSRLLMKKKGGKKKDAYQITPDDLFYTRELNNDEIIFKISPSNYLIPSHNNFSPSLDFTIISGDIEYKTSLEFANTIPEIKKQLKKDPWLRRHKLKNPIDLSPIIDLLELTPIPITLDNYESIISCFNSLKIKNVHNFIMSNVNSMNCTIQIFQEFNNEILLNCDILSEILDLSEDNFNETLLDVVSSDLFKTPEVIANFITTAVRIRPENCKALAKFCIEIMKKLDFWFLHIVIQNCDQKDTYFLLKLFQADQSDPYKEQFFKTLKYESQNIFTWFSPEFEKFDNQKYYEQLKKYQLQFSQVKRGKERSLPNEKDIPESFQFFISNISKFYKNDWELHREITNCGRSQNKLASMIRNDDINDFQQEIFSASMTQQIPYSIFERSNFLNKSPYLIEYAAYFGSMKIFKFLLLNTNKLFNSLKFAIIGNNIEIVRICHQNNCDLIKGLKTSIKYHRYEIFDWIFSQIKCEHQEYKACIKYNNLYALRVFVGKGIILQESCYELASCNCCLVLLKILHAFGLVPNEIIDCIIQSIKKGYHQTVEFFLQNFPKQCSQYNLSSLLYIPIEMNFPQVLKVMIDSGMFYININVPHLDDDTPLIIAVKKESLEMVEMILNEKNIDVNEVNGNNLTALMIACEKGNEKIVKRLVEVPDIDLFLKKDSLTAAKIASNHGFFKIYSFLMEKMKKIQK</sequence>
<comment type="caution">
    <text evidence="2">The sequence shown here is derived from an EMBL/GenBank/DDBJ whole genome shotgun (WGS) entry which is preliminary data.</text>
</comment>
<dbReference type="Proteomes" id="UP000179807">
    <property type="component" value="Unassembled WGS sequence"/>
</dbReference>
<dbReference type="EMBL" id="MLAK01000693">
    <property type="protein sequence ID" value="OHT07567.1"/>
    <property type="molecule type" value="Genomic_DNA"/>
</dbReference>
<dbReference type="SUPFAM" id="SSF140860">
    <property type="entry name" value="Pseudo ankyrin repeat-like"/>
    <property type="match status" value="1"/>
</dbReference>
<dbReference type="VEuPathDB" id="TrichDB:TRFO_05212"/>
<dbReference type="SMART" id="SM00248">
    <property type="entry name" value="ANK"/>
    <property type="match status" value="5"/>
</dbReference>
<evidence type="ECO:0000259" key="1">
    <source>
        <dbReference type="Pfam" id="PF11929"/>
    </source>
</evidence>
<keyword evidence="3" id="KW-1185">Reference proteome</keyword>